<dbReference type="Proteomes" id="UP001057375">
    <property type="component" value="Unassembled WGS sequence"/>
</dbReference>
<organism evidence="2 3">
    <name type="scientific">Aduncisulcus paluster</name>
    <dbReference type="NCBI Taxonomy" id="2918883"/>
    <lineage>
        <taxon>Eukaryota</taxon>
        <taxon>Metamonada</taxon>
        <taxon>Carpediemonas-like organisms</taxon>
        <taxon>Aduncisulcus</taxon>
    </lineage>
</organism>
<protein>
    <recommendedName>
        <fullName evidence="1">Chromo domain-containing protein</fullName>
    </recommendedName>
</protein>
<dbReference type="SMART" id="SM00298">
    <property type="entry name" value="CHROMO"/>
    <property type="match status" value="1"/>
</dbReference>
<gene>
    <name evidence="2" type="ORF">ADUPG1_001204</name>
</gene>
<sequence length="118" mass="14308">MRLSERTGKRRLKEDKRNSRMKFQRSAYVEAEKVEGEINLKVATEMAARDQDEYEPEAIMDCRRDDEGDWQFKVKWLGWSEDDSTWEYPEVLQDLDVFKLFMETHEEMKDEVQTYLKD</sequence>
<dbReference type="CDD" id="cd00024">
    <property type="entry name" value="CD_CSD"/>
    <property type="match status" value="1"/>
</dbReference>
<dbReference type="InterPro" id="IPR000953">
    <property type="entry name" value="Chromo/chromo_shadow_dom"/>
</dbReference>
<dbReference type="Gene3D" id="2.40.50.40">
    <property type="match status" value="1"/>
</dbReference>
<feature type="domain" description="Chromo" evidence="1">
    <location>
        <begin position="54"/>
        <end position="113"/>
    </location>
</feature>
<evidence type="ECO:0000313" key="3">
    <source>
        <dbReference type="Proteomes" id="UP001057375"/>
    </source>
</evidence>
<dbReference type="SUPFAM" id="SSF54160">
    <property type="entry name" value="Chromo domain-like"/>
    <property type="match status" value="1"/>
</dbReference>
<proteinExistence type="predicted"/>
<reference evidence="2" key="1">
    <citation type="submission" date="2022-03" db="EMBL/GenBank/DDBJ databases">
        <title>Draft genome sequence of Aduncisulcus paluster, a free-living microaerophilic Fornicata.</title>
        <authorList>
            <person name="Yuyama I."/>
            <person name="Kume K."/>
            <person name="Tamura T."/>
            <person name="Inagaki Y."/>
            <person name="Hashimoto T."/>
        </authorList>
    </citation>
    <scope>NUCLEOTIDE SEQUENCE</scope>
    <source>
        <strain evidence="2">NY0171</strain>
    </source>
</reference>
<dbReference type="InterPro" id="IPR016197">
    <property type="entry name" value="Chromo-like_dom_sf"/>
</dbReference>
<evidence type="ECO:0000259" key="1">
    <source>
        <dbReference type="PROSITE" id="PS50013"/>
    </source>
</evidence>
<comment type="caution">
    <text evidence="2">The sequence shown here is derived from an EMBL/GenBank/DDBJ whole genome shotgun (WGS) entry which is preliminary data.</text>
</comment>
<dbReference type="InterPro" id="IPR023780">
    <property type="entry name" value="Chromo_domain"/>
</dbReference>
<dbReference type="EMBL" id="BQXS01000865">
    <property type="protein sequence ID" value="GKT29487.1"/>
    <property type="molecule type" value="Genomic_DNA"/>
</dbReference>
<name>A0ABQ5KC37_9EUKA</name>
<evidence type="ECO:0000313" key="2">
    <source>
        <dbReference type="EMBL" id="GKT29487.1"/>
    </source>
</evidence>
<accession>A0ABQ5KC37</accession>
<feature type="non-terminal residue" evidence="2">
    <location>
        <position position="118"/>
    </location>
</feature>
<dbReference type="Pfam" id="PF00385">
    <property type="entry name" value="Chromo"/>
    <property type="match status" value="1"/>
</dbReference>
<dbReference type="PROSITE" id="PS50013">
    <property type="entry name" value="CHROMO_2"/>
    <property type="match status" value="1"/>
</dbReference>
<keyword evidence="3" id="KW-1185">Reference proteome</keyword>